<dbReference type="STRING" id="1891675.B1H58_14455"/>
<protein>
    <submittedName>
        <fullName evidence="1">Uncharacterized protein</fullName>
    </submittedName>
</protein>
<accession>A0A1W6B7T9</accession>
<evidence type="ECO:0000313" key="2">
    <source>
        <dbReference type="Proteomes" id="UP000192900"/>
    </source>
</evidence>
<dbReference type="AlphaFoldDB" id="A0A1W6B7T9"/>
<keyword evidence="2" id="KW-1185">Reference proteome</keyword>
<name>A0A1W6B7T9_9GAMM</name>
<gene>
    <name evidence="1" type="ORF">B1H58_14455</name>
</gene>
<evidence type="ECO:0000313" key="1">
    <source>
        <dbReference type="EMBL" id="ARJ43114.1"/>
    </source>
</evidence>
<dbReference type="KEGG" id="palh:B1H58_14455"/>
<dbReference type="EMBL" id="CP019706">
    <property type="protein sequence ID" value="ARJ43114.1"/>
    <property type="molecule type" value="Genomic_DNA"/>
</dbReference>
<sequence length="61" mass="6793">MLCAGEKVWVAIHGSGEPARKSASRRYITLVMLAQHVKTNPMAIAEIASLFKRLIAWLPLF</sequence>
<organism evidence="1 2">
    <name type="scientific">Pantoea alhagi</name>
    <dbReference type="NCBI Taxonomy" id="1891675"/>
    <lineage>
        <taxon>Bacteria</taxon>
        <taxon>Pseudomonadati</taxon>
        <taxon>Pseudomonadota</taxon>
        <taxon>Gammaproteobacteria</taxon>
        <taxon>Enterobacterales</taxon>
        <taxon>Erwiniaceae</taxon>
        <taxon>Pantoea</taxon>
    </lineage>
</organism>
<proteinExistence type="predicted"/>
<reference evidence="1 2" key="1">
    <citation type="submission" date="2017-02" db="EMBL/GenBank/DDBJ databases">
        <title>Complete genome sequence of the drought resistance-promoting endophyte Pantoea alhagi LTYR-11Z.</title>
        <authorList>
            <person name="Zhang L."/>
        </authorList>
    </citation>
    <scope>NUCLEOTIDE SEQUENCE [LARGE SCALE GENOMIC DNA]</scope>
    <source>
        <strain evidence="1 2">LTYR-11Z</strain>
    </source>
</reference>
<dbReference type="Proteomes" id="UP000192900">
    <property type="component" value="Chromosome"/>
</dbReference>